<accession>A0ABR7YZX2</accession>
<sequence>MKQWEVTFVDQNGVPTRLPILSEHCPSDEEAARLIRAHLFPVIDKVDLNDFQGRASSPTAKWLEEQNGVKITAITPLA</sequence>
<proteinExistence type="predicted"/>
<protein>
    <submittedName>
        <fullName evidence="1">Uncharacterized protein</fullName>
    </submittedName>
</protein>
<keyword evidence="2" id="KW-1185">Reference proteome</keyword>
<gene>
    <name evidence="1" type="ORF">HAQ05_08315</name>
</gene>
<evidence type="ECO:0000313" key="1">
    <source>
        <dbReference type="EMBL" id="MBD1598707.1"/>
    </source>
</evidence>
<evidence type="ECO:0000313" key="2">
    <source>
        <dbReference type="Proteomes" id="UP000805841"/>
    </source>
</evidence>
<comment type="caution">
    <text evidence="1">The sequence shown here is derived from an EMBL/GenBank/DDBJ whole genome shotgun (WGS) entry which is preliminary data.</text>
</comment>
<name>A0ABR7YZX2_9PSED</name>
<reference evidence="1 2" key="1">
    <citation type="journal article" date="2020" name="Insects">
        <title>Bacteria Belonging to Pseudomonas typographi sp. nov. from the Bark Beetle Ips typographus Have Genomic Potential to Aid in the Host Ecology.</title>
        <authorList>
            <person name="Peral-Aranega E."/>
            <person name="Saati-Santamaria Z."/>
            <person name="Kolarik M."/>
            <person name="Rivas R."/>
            <person name="Garcia-Fraile P."/>
        </authorList>
    </citation>
    <scope>NUCLEOTIDE SEQUENCE [LARGE SCALE GENOMIC DNA]</scope>
    <source>
        <strain evidence="1 2">CA3A</strain>
    </source>
</reference>
<organism evidence="1 2">
    <name type="scientific">Pseudomonas typographi</name>
    <dbReference type="NCBI Taxonomy" id="2715964"/>
    <lineage>
        <taxon>Bacteria</taxon>
        <taxon>Pseudomonadati</taxon>
        <taxon>Pseudomonadota</taxon>
        <taxon>Gammaproteobacteria</taxon>
        <taxon>Pseudomonadales</taxon>
        <taxon>Pseudomonadaceae</taxon>
        <taxon>Pseudomonas</taxon>
    </lineage>
</organism>
<dbReference type="RefSeq" id="WP_190419295.1">
    <property type="nucleotide sequence ID" value="NZ_JAAOCA010000008.1"/>
</dbReference>
<dbReference type="EMBL" id="JAAOCA010000008">
    <property type="protein sequence ID" value="MBD1598707.1"/>
    <property type="molecule type" value="Genomic_DNA"/>
</dbReference>
<dbReference type="Proteomes" id="UP000805841">
    <property type="component" value="Unassembled WGS sequence"/>
</dbReference>